<dbReference type="Proteomes" id="UP000029273">
    <property type="component" value="Unassembled WGS sequence"/>
</dbReference>
<dbReference type="Gene3D" id="1.20.120.520">
    <property type="entry name" value="nmb1532 protein domain like"/>
    <property type="match status" value="1"/>
</dbReference>
<gene>
    <name evidence="2" type="ORF">Thpro_020570</name>
</gene>
<name>A0A1A6C8I1_9GAMM</name>
<proteinExistence type="predicted"/>
<evidence type="ECO:0000313" key="3">
    <source>
        <dbReference type="Proteomes" id="UP000029273"/>
    </source>
</evidence>
<dbReference type="EMBL" id="JQSG02000001">
    <property type="protein sequence ID" value="OBS10854.1"/>
    <property type="molecule type" value="Genomic_DNA"/>
</dbReference>
<accession>A0A1A6C8I1</accession>
<protein>
    <recommendedName>
        <fullName evidence="1">Hemerythrin-like domain-containing protein</fullName>
    </recommendedName>
</protein>
<sequence length="148" mass="16846">MTHFDRAFLGEHREMEQRLREVGLHVSRGEWDLAAATVERQKAHLAHHIDVEERLVYPAFEAQADGEGLRTLAFLRKRHLELPVFFDELSDALAERDSELAQETLETLLRIIADHHQSEEKDVFPCFEPTASLAAVGLQAAHALEDGR</sequence>
<evidence type="ECO:0000259" key="1">
    <source>
        <dbReference type="Pfam" id="PF01814"/>
    </source>
</evidence>
<evidence type="ECO:0000313" key="2">
    <source>
        <dbReference type="EMBL" id="OBS10854.1"/>
    </source>
</evidence>
<organism evidence="2 3">
    <name type="scientific">Acidihalobacter prosperus</name>
    <dbReference type="NCBI Taxonomy" id="160660"/>
    <lineage>
        <taxon>Bacteria</taxon>
        <taxon>Pseudomonadati</taxon>
        <taxon>Pseudomonadota</taxon>
        <taxon>Gammaproteobacteria</taxon>
        <taxon>Chromatiales</taxon>
        <taxon>Ectothiorhodospiraceae</taxon>
        <taxon>Acidihalobacter</taxon>
    </lineage>
</organism>
<reference evidence="2 3" key="1">
    <citation type="journal article" date="2014" name="Genome Announc.">
        <title>Draft Genome Sequence of the Iron-Oxidizing, Acidophilic, and Halotolerant 'Thiobacillus prosperus' Type Strain DSM 5130.</title>
        <authorList>
            <person name="Ossandon F.J."/>
            <person name="Cardenas J.P."/>
            <person name="Corbett M."/>
            <person name="Quatrini R."/>
            <person name="Holmes D.S."/>
            <person name="Watkin E."/>
        </authorList>
    </citation>
    <scope>NUCLEOTIDE SEQUENCE [LARGE SCALE GENOMIC DNA]</scope>
    <source>
        <strain evidence="2 3">DSM 5130</strain>
    </source>
</reference>
<keyword evidence="3" id="KW-1185">Reference proteome</keyword>
<comment type="caution">
    <text evidence="2">The sequence shown here is derived from an EMBL/GenBank/DDBJ whole genome shotgun (WGS) entry which is preliminary data.</text>
</comment>
<dbReference type="AlphaFoldDB" id="A0A1A6C8I1"/>
<feature type="domain" description="Hemerythrin-like" evidence="1">
    <location>
        <begin position="6"/>
        <end position="126"/>
    </location>
</feature>
<dbReference type="Pfam" id="PF01814">
    <property type="entry name" value="Hemerythrin"/>
    <property type="match status" value="1"/>
</dbReference>
<dbReference type="OrthoDB" id="9792554at2"/>
<dbReference type="InterPro" id="IPR012312">
    <property type="entry name" value="Hemerythrin-like"/>
</dbReference>